<feature type="domain" description="2Fe-2S ferredoxin-type" evidence="11">
    <location>
        <begin position="99"/>
        <end position="200"/>
    </location>
</feature>
<dbReference type="Proteomes" id="UP001642483">
    <property type="component" value="Unassembled WGS sequence"/>
</dbReference>
<keyword evidence="3" id="KW-0479">Metal-binding</keyword>
<dbReference type="SUPFAM" id="SSF54292">
    <property type="entry name" value="2Fe-2S ferredoxin-like"/>
    <property type="match status" value="1"/>
</dbReference>
<comment type="similarity">
    <text evidence="1">Belongs to the adrenodoxin/putidaredoxin family.</text>
</comment>
<accession>A0ABP0G049</accession>
<name>A0ABP0G049_CLALP</name>
<reference evidence="12 13" key="1">
    <citation type="submission" date="2024-02" db="EMBL/GenBank/DDBJ databases">
        <authorList>
            <person name="Daric V."/>
            <person name="Darras S."/>
        </authorList>
    </citation>
    <scope>NUCLEOTIDE SEQUENCE [LARGE SCALE GENOMIC DNA]</scope>
</reference>
<evidence type="ECO:0000256" key="9">
    <source>
        <dbReference type="ARBA" id="ARBA00041497"/>
    </source>
</evidence>
<keyword evidence="2" id="KW-0001">2Fe-2S</keyword>
<protein>
    <recommendedName>
        <fullName evidence="8">Ferredoxin-2, mitochondrial</fullName>
    </recommendedName>
    <alternativeName>
        <fullName evidence="6">Adrenodoxin-like protein</fullName>
    </alternativeName>
    <alternativeName>
        <fullName evidence="9">Ferredoxin-1-like protein</fullName>
    </alternativeName>
</protein>
<comment type="function">
    <text evidence="10">Electron donor, of the core iron-sulfur cluster (ISC) assembly complex, that acts to reduce the persulfide into sulfide during [2Fe-2S] clusters assembly on the scaffolding protein ISCU. The core iron-sulfur cluster (ISC) assembly complex is involved in the de novo synthesis of a [2Fe-2S] cluster, the first step of the mitochondrial iron-sulfur protein biogenesis. This process is initiated by the cysteine desulfurase complex (NFS1:LYRM4:NDUFAB1) that produces persulfide which is delivered on the scaffold protein ISCU in a FXN-dependent manner. Then this complex is stabilized by FDX2 which provides reducing equivalents to accomplish the [2Fe-2S] cluster assembly. Finally, the [2Fe-2S] cluster is transferred from ISCU to chaperone proteins, including HSCB, HSPA9 and GLRX5. Essential for coenzyme Q biosynthesis: together with FDXR, transfers the electrons required for the hydroxylation reaction performed by COQ6.</text>
</comment>
<sequence>MNGNILPSSICLRLLNSCKFWWNMKNCKNYGHSIFCNRKFLASNLYSRLKFPQVTICSSQNGFLQYRHYCMQSNNKNNNSDSGEKNSERNIAEPQNDVVNITYIDRNGDNIDIKGKAGDNVMYLAQRHDLDIEGACEASLACCTCHVYVETHFDKLNDIDEEEEDMLDLAPFLQENSRLSCQIILSKDLDGLIVRLPSATRNFYVDGHKPKPH</sequence>
<evidence type="ECO:0000256" key="3">
    <source>
        <dbReference type="ARBA" id="ARBA00022723"/>
    </source>
</evidence>
<evidence type="ECO:0000256" key="4">
    <source>
        <dbReference type="ARBA" id="ARBA00023004"/>
    </source>
</evidence>
<evidence type="ECO:0000256" key="7">
    <source>
        <dbReference type="ARBA" id="ARBA00034078"/>
    </source>
</evidence>
<evidence type="ECO:0000259" key="11">
    <source>
        <dbReference type="PROSITE" id="PS51085"/>
    </source>
</evidence>
<evidence type="ECO:0000256" key="6">
    <source>
        <dbReference type="ARBA" id="ARBA00032838"/>
    </source>
</evidence>
<organism evidence="12 13">
    <name type="scientific">Clavelina lepadiformis</name>
    <name type="common">Light-bulb sea squirt</name>
    <name type="synonym">Ascidia lepadiformis</name>
    <dbReference type="NCBI Taxonomy" id="159417"/>
    <lineage>
        <taxon>Eukaryota</taxon>
        <taxon>Metazoa</taxon>
        <taxon>Chordata</taxon>
        <taxon>Tunicata</taxon>
        <taxon>Ascidiacea</taxon>
        <taxon>Aplousobranchia</taxon>
        <taxon>Clavelinidae</taxon>
        <taxon>Clavelina</taxon>
    </lineage>
</organism>
<dbReference type="PRINTS" id="PR00355">
    <property type="entry name" value="ADRENODOXIN"/>
</dbReference>
<keyword evidence="4" id="KW-0408">Iron</keyword>
<dbReference type="PANTHER" id="PTHR23426:SF65">
    <property type="entry name" value="FERREDOXIN-2, MITOCHONDRIAL"/>
    <property type="match status" value="1"/>
</dbReference>
<proteinExistence type="inferred from homology"/>
<comment type="cofactor">
    <cofactor evidence="7">
        <name>[2Fe-2S] cluster</name>
        <dbReference type="ChEBI" id="CHEBI:190135"/>
    </cofactor>
</comment>
<evidence type="ECO:0000256" key="10">
    <source>
        <dbReference type="ARBA" id="ARBA00058507"/>
    </source>
</evidence>
<dbReference type="InterPro" id="IPR036010">
    <property type="entry name" value="2Fe-2S_ferredoxin-like_sf"/>
</dbReference>
<comment type="caution">
    <text evidence="12">The sequence shown here is derived from an EMBL/GenBank/DDBJ whole genome shotgun (WGS) entry which is preliminary data.</text>
</comment>
<dbReference type="InterPro" id="IPR001055">
    <property type="entry name" value="Adrenodoxin-like"/>
</dbReference>
<gene>
    <name evidence="12" type="ORF">CVLEPA_LOCUS16362</name>
</gene>
<evidence type="ECO:0000313" key="13">
    <source>
        <dbReference type="Proteomes" id="UP001642483"/>
    </source>
</evidence>
<dbReference type="Gene3D" id="3.10.20.30">
    <property type="match status" value="1"/>
</dbReference>
<dbReference type="EMBL" id="CAWYQH010000099">
    <property type="protein sequence ID" value="CAK8685221.1"/>
    <property type="molecule type" value="Genomic_DNA"/>
</dbReference>
<dbReference type="InterPro" id="IPR012675">
    <property type="entry name" value="Beta-grasp_dom_sf"/>
</dbReference>
<evidence type="ECO:0000256" key="8">
    <source>
        <dbReference type="ARBA" id="ARBA00040942"/>
    </source>
</evidence>
<evidence type="ECO:0000256" key="1">
    <source>
        <dbReference type="ARBA" id="ARBA00010914"/>
    </source>
</evidence>
<evidence type="ECO:0000256" key="5">
    <source>
        <dbReference type="ARBA" id="ARBA00023014"/>
    </source>
</evidence>
<dbReference type="PANTHER" id="PTHR23426">
    <property type="entry name" value="FERREDOXIN/ADRENODOXIN"/>
    <property type="match status" value="1"/>
</dbReference>
<keyword evidence="13" id="KW-1185">Reference proteome</keyword>
<keyword evidence="5" id="KW-0411">Iron-sulfur</keyword>
<dbReference type="PROSITE" id="PS51085">
    <property type="entry name" value="2FE2S_FER_2"/>
    <property type="match status" value="1"/>
</dbReference>
<evidence type="ECO:0000256" key="2">
    <source>
        <dbReference type="ARBA" id="ARBA00022714"/>
    </source>
</evidence>
<dbReference type="InterPro" id="IPR001041">
    <property type="entry name" value="2Fe-2S_ferredoxin-type"/>
</dbReference>
<evidence type="ECO:0000313" key="12">
    <source>
        <dbReference type="EMBL" id="CAK8685221.1"/>
    </source>
</evidence>